<evidence type="ECO:0000313" key="3">
    <source>
        <dbReference type="EMBL" id="NBI30942.1"/>
    </source>
</evidence>
<dbReference type="AlphaFoldDB" id="A0A6N9Q7W6"/>
<gene>
    <name evidence="3" type="ORF">ERL59_18485</name>
</gene>
<comment type="caution">
    <text evidence="3">The sequence shown here is derived from an EMBL/GenBank/DDBJ whole genome shotgun (WGS) entry which is preliminary data.</text>
</comment>
<dbReference type="Gene3D" id="3.40.50.620">
    <property type="entry name" value="HUPs"/>
    <property type="match status" value="1"/>
</dbReference>
<dbReference type="PANTHER" id="PTHR30336">
    <property type="entry name" value="INNER MEMBRANE PROTEIN, PROBABLE PERMEASE"/>
    <property type="match status" value="1"/>
</dbReference>
<protein>
    <submittedName>
        <fullName evidence="3">YdcF family protein</fullName>
    </submittedName>
</protein>
<dbReference type="InterPro" id="IPR051599">
    <property type="entry name" value="Cell_Envelope_Assoc"/>
</dbReference>
<feature type="domain" description="DUF218" evidence="2">
    <location>
        <begin position="57"/>
        <end position="192"/>
    </location>
</feature>
<dbReference type="EMBL" id="SIJB01000047">
    <property type="protein sequence ID" value="NBI30942.1"/>
    <property type="molecule type" value="Genomic_DNA"/>
</dbReference>
<dbReference type="OrthoDB" id="9782395at2"/>
<dbReference type="CDD" id="cd06259">
    <property type="entry name" value="YdcF-like"/>
    <property type="match status" value="1"/>
</dbReference>
<accession>A0A6N9Q7W6</accession>
<name>A0A6N9Q7W6_9BACL</name>
<dbReference type="InterPro" id="IPR003848">
    <property type="entry name" value="DUF218"/>
</dbReference>
<organism evidence="3 4">
    <name type="scientific">Chengkuizengella marina</name>
    <dbReference type="NCBI Taxonomy" id="2507566"/>
    <lineage>
        <taxon>Bacteria</taxon>
        <taxon>Bacillati</taxon>
        <taxon>Bacillota</taxon>
        <taxon>Bacilli</taxon>
        <taxon>Bacillales</taxon>
        <taxon>Paenibacillaceae</taxon>
        <taxon>Chengkuizengella</taxon>
    </lineage>
</organism>
<keyword evidence="4" id="KW-1185">Reference proteome</keyword>
<proteinExistence type="predicted"/>
<dbReference type="Proteomes" id="UP000448943">
    <property type="component" value="Unassembled WGS sequence"/>
</dbReference>
<keyword evidence="1" id="KW-1133">Transmembrane helix</keyword>
<keyword evidence="1" id="KW-0812">Transmembrane</keyword>
<reference evidence="3 4" key="1">
    <citation type="submission" date="2019-01" db="EMBL/GenBank/DDBJ databases">
        <title>Chengkuizengella sp. nov., isolated from deep-sea sediment of East Pacific Ocean.</title>
        <authorList>
            <person name="Yang J."/>
            <person name="Lai Q."/>
            <person name="Shao Z."/>
        </authorList>
    </citation>
    <scope>NUCLEOTIDE SEQUENCE [LARGE SCALE GENOMIC DNA]</scope>
    <source>
        <strain evidence="3 4">YPA3-1-1</strain>
    </source>
</reference>
<dbReference type="InterPro" id="IPR014729">
    <property type="entry name" value="Rossmann-like_a/b/a_fold"/>
</dbReference>
<keyword evidence="1" id="KW-0472">Membrane</keyword>
<evidence type="ECO:0000256" key="1">
    <source>
        <dbReference type="SAM" id="Phobius"/>
    </source>
</evidence>
<dbReference type="GO" id="GO:0043164">
    <property type="term" value="P:Gram-negative-bacterium-type cell wall biogenesis"/>
    <property type="evidence" value="ECO:0007669"/>
    <property type="project" value="TreeGrafter"/>
</dbReference>
<evidence type="ECO:0000313" key="4">
    <source>
        <dbReference type="Proteomes" id="UP000448943"/>
    </source>
</evidence>
<dbReference type="GO" id="GO:0005886">
    <property type="term" value="C:plasma membrane"/>
    <property type="evidence" value="ECO:0007669"/>
    <property type="project" value="TreeGrafter"/>
</dbReference>
<dbReference type="PANTHER" id="PTHR30336:SF4">
    <property type="entry name" value="ENVELOPE BIOGENESIS FACTOR ELYC"/>
    <property type="match status" value="1"/>
</dbReference>
<dbReference type="Pfam" id="PF02698">
    <property type="entry name" value="DUF218"/>
    <property type="match status" value="1"/>
</dbReference>
<sequence length="217" mass="24705">MRMSDSIQLNTKRKINKRSKLLKIVSVFLLLFVLWTCYVQWKIQSVEQMQLPKSSDVGIVMGMALGENNEASLGLKERLDHAFDLYEKGYFENIIVSGGLDANGATITEAEGMKQYLVSKGIPEENIMEEREATSSYENILYSLEIMKEHGFESTVVITHAYHGARSLDVAQFLNLTDPVVSTTPSEVMFMPYHKSRETLAYTKWLMDKMLFKVGVK</sequence>
<dbReference type="GO" id="GO:0000270">
    <property type="term" value="P:peptidoglycan metabolic process"/>
    <property type="evidence" value="ECO:0007669"/>
    <property type="project" value="TreeGrafter"/>
</dbReference>
<evidence type="ECO:0000259" key="2">
    <source>
        <dbReference type="Pfam" id="PF02698"/>
    </source>
</evidence>
<feature type="transmembrane region" description="Helical" evidence="1">
    <location>
        <begin position="21"/>
        <end position="41"/>
    </location>
</feature>